<reference evidence="4 5" key="1">
    <citation type="journal article" date="2016" name="Int. J. Syst. Evol. Microbiol.">
        <title>Description of Comamonas sediminis sp. nov., isolated from lagoon sediments.</title>
        <authorList>
            <person name="Subhash Y."/>
            <person name="Bang J.J."/>
            <person name="You T.H."/>
            <person name="Lee S.S."/>
        </authorList>
    </citation>
    <scope>NUCLEOTIDE SEQUENCE [LARGE SCALE GENOMIC DNA]</scope>
    <source>
        <strain evidence="4 5">JCM 31169</strain>
    </source>
</reference>
<organism evidence="4 5">
    <name type="scientific">Comamonas sediminis</name>
    <dbReference type="NCBI Taxonomy" id="1783360"/>
    <lineage>
        <taxon>Bacteria</taxon>
        <taxon>Pseudomonadati</taxon>
        <taxon>Pseudomonadota</taxon>
        <taxon>Betaproteobacteria</taxon>
        <taxon>Burkholderiales</taxon>
        <taxon>Comamonadaceae</taxon>
        <taxon>Comamonas</taxon>
    </lineage>
</organism>
<evidence type="ECO:0000313" key="5">
    <source>
        <dbReference type="Proteomes" id="UP001562178"/>
    </source>
</evidence>
<evidence type="ECO:0000259" key="3">
    <source>
        <dbReference type="Pfam" id="PF19413"/>
    </source>
</evidence>
<accession>A0ABV4B534</accession>
<evidence type="ECO:0000313" key="4">
    <source>
        <dbReference type="EMBL" id="MEY2252651.1"/>
    </source>
</evidence>
<dbReference type="EMBL" id="JBGBDC010000007">
    <property type="protein sequence ID" value="MEY2252651.1"/>
    <property type="molecule type" value="Genomic_DNA"/>
</dbReference>
<feature type="domain" description="YaiO beta-barrel" evidence="3">
    <location>
        <begin position="63"/>
        <end position="238"/>
    </location>
</feature>
<feature type="signal peptide" evidence="2">
    <location>
        <begin position="1"/>
        <end position="29"/>
    </location>
</feature>
<gene>
    <name evidence="4" type="ORF">AB7A72_16650</name>
</gene>
<evidence type="ECO:0000256" key="2">
    <source>
        <dbReference type="SAM" id="SignalP"/>
    </source>
</evidence>
<keyword evidence="2" id="KW-0732">Signal</keyword>
<comment type="caution">
    <text evidence="4">The sequence shown here is derived from an EMBL/GenBank/DDBJ whole genome shotgun (WGS) entry which is preliminary data.</text>
</comment>
<proteinExistence type="predicted"/>
<evidence type="ECO:0000256" key="1">
    <source>
        <dbReference type="SAM" id="MobiDB-lite"/>
    </source>
</evidence>
<protein>
    <submittedName>
        <fullName evidence="4">YaiO family outer membrane beta-barrel protein</fullName>
    </submittedName>
</protein>
<dbReference type="RefSeq" id="WP_239810127.1">
    <property type="nucleotide sequence ID" value="NZ_JBGBDC010000007.1"/>
</dbReference>
<dbReference type="Proteomes" id="UP001562178">
    <property type="component" value="Unassembled WGS sequence"/>
</dbReference>
<dbReference type="NCBIfam" id="TIGR04390">
    <property type="entry name" value="OMP_YaiO_dom"/>
    <property type="match status" value="1"/>
</dbReference>
<keyword evidence="5" id="KW-1185">Reference proteome</keyword>
<name>A0ABV4B534_9BURK</name>
<dbReference type="InterPro" id="IPR030887">
    <property type="entry name" value="Beta-barrel_YaiO"/>
</dbReference>
<dbReference type="Pfam" id="PF19413">
    <property type="entry name" value="YaiO"/>
    <property type="match status" value="1"/>
</dbReference>
<sequence length="298" mass="32186">MNIRTLPPTLALSAALLAPALAVAQTADATPAAATASTPVAPPADALPADAPAADFEPGRRGRVDAGMGFSSLTGGNSNWNEQFVRGYVGLRPGTTLNWDLSSQRHFDQRGTVGALSLTHTLTPWWYVSVGASSGSADFQNKYRGDIAIYRKWTESQQWVTGLALMKSASRDGIHRDTGITASVAYYSAQDWVGEGGVVYNKSNPGSVEGFRGFAALTMGREKQHYFTARIDHGKEGYLPTGAIANGAGNQVGFQSTELSLQWRQWLGRDWGYLVGGQFYRNPYYNRKGISAAVFFDF</sequence>
<feature type="chain" id="PRO_5046475790" evidence="2">
    <location>
        <begin position="30"/>
        <end position="298"/>
    </location>
</feature>
<feature type="region of interest" description="Disordered" evidence="1">
    <location>
        <begin position="34"/>
        <end position="60"/>
    </location>
</feature>
<feature type="compositionally biased region" description="Low complexity" evidence="1">
    <location>
        <begin position="34"/>
        <end position="55"/>
    </location>
</feature>